<dbReference type="Proteomes" id="UP001185927">
    <property type="component" value="Unassembled WGS sequence"/>
</dbReference>
<comment type="caution">
    <text evidence="1">The sequence shown here is derived from an EMBL/GenBank/DDBJ whole genome shotgun (WGS) entry which is preliminary data.</text>
</comment>
<dbReference type="EMBL" id="JAWLKB010000053">
    <property type="protein sequence ID" value="MDV6271523.1"/>
    <property type="molecule type" value="Genomic_DNA"/>
</dbReference>
<keyword evidence="2" id="KW-1185">Reference proteome</keyword>
<evidence type="ECO:0000313" key="1">
    <source>
        <dbReference type="EMBL" id="MDV6271523.1"/>
    </source>
</evidence>
<accession>A0ABU4C5Q2</accession>
<dbReference type="RefSeq" id="WP_317546027.1">
    <property type="nucleotide sequence ID" value="NZ_JAWLKB010000053.1"/>
</dbReference>
<name>A0ABU4C5Q2_RHOGO</name>
<gene>
    <name evidence="1" type="ORF">R3Q16_33515</name>
</gene>
<evidence type="ECO:0000313" key="2">
    <source>
        <dbReference type="Proteomes" id="UP001185927"/>
    </source>
</evidence>
<protein>
    <submittedName>
        <fullName evidence="1">Uncharacterized protein</fullName>
    </submittedName>
</protein>
<proteinExistence type="predicted"/>
<reference evidence="1 2" key="1">
    <citation type="submission" date="2023-10" db="EMBL/GenBank/DDBJ databases">
        <title>Development of a sustainable strategy for remediation of hydrocarbon-contaminated territories based on the waste exchange concept.</title>
        <authorList>
            <person name="Krivoruchko A."/>
        </authorList>
    </citation>
    <scope>NUCLEOTIDE SEQUENCE [LARGE SCALE GENOMIC DNA]</scope>
    <source>
        <strain evidence="1 2">IEGM 1203</strain>
    </source>
</reference>
<organism evidence="1 2">
    <name type="scientific">Rhodococcus globerulus</name>
    <dbReference type="NCBI Taxonomy" id="33008"/>
    <lineage>
        <taxon>Bacteria</taxon>
        <taxon>Bacillati</taxon>
        <taxon>Actinomycetota</taxon>
        <taxon>Actinomycetes</taxon>
        <taxon>Mycobacteriales</taxon>
        <taxon>Nocardiaceae</taxon>
        <taxon>Rhodococcus</taxon>
    </lineage>
</organism>
<sequence length="63" mass="6793">MAAEQQFEILDSIVWAVIIEYTQLGSGLETLSAFDVARGGVTGVSSIIAASTETPIPRKYFSR</sequence>